<dbReference type="CDD" id="cd17546">
    <property type="entry name" value="REC_hyHK_CKI1_RcsC-like"/>
    <property type="match status" value="1"/>
</dbReference>
<dbReference type="GO" id="GO:0000155">
    <property type="term" value="F:phosphorelay sensor kinase activity"/>
    <property type="evidence" value="ECO:0007669"/>
    <property type="project" value="InterPro"/>
</dbReference>
<dbReference type="Gene3D" id="1.10.287.130">
    <property type="match status" value="1"/>
</dbReference>
<gene>
    <name evidence="8" type="ORF">AVDCRST_MAG42-390</name>
</gene>
<dbReference type="Pfam" id="PF00512">
    <property type="entry name" value="HisKA"/>
    <property type="match status" value="1"/>
</dbReference>
<dbReference type="Pfam" id="PF00072">
    <property type="entry name" value="Response_reg"/>
    <property type="match status" value="1"/>
</dbReference>
<dbReference type="PROSITE" id="PS50109">
    <property type="entry name" value="HIS_KIN"/>
    <property type="match status" value="1"/>
</dbReference>
<dbReference type="PROSITE" id="PS50110">
    <property type="entry name" value="RESPONSE_REGULATORY"/>
    <property type="match status" value="1"/>
</dbReference>
<dbReference type="EC" id="2.7.13.3" evidence="2"/>
<sequence length="1315" mass="143800">MPTAPLPFYHYQVMQARALRLWCSAIMIAGTASVQSAGELGRPFLQNFALRDYHAHNQNWAAVQDAQGILYFGNKNVVLEYDGVSWRKNSLLQTTYVRGLAIEASTGRIFAGAVDELGYFENGTNGERKYVSLLGRVPADGRDFRDIRRVYATASGIYFVAEQQVMRWRDDAFKIWKLPNGSRLQSHFIADQLYVQHPDIGLLRLDGDSFVAASDDPLFRRTQVTLLIPESDGSITVGTQDEGLFTWRGDAVTPAPTDVDAFLKEKKVRRGLRLRDGSTALGTAASGLVVLGPDRQLRSRIDETSDLQNDTILDLFEDREGVLWLCLNSGITRVEATSPLTIFDTSNGLKRTTIRDALRFRGVMHLAAGQGLYRIIGAAPNEARTARAERIPGGEGEWWSLAEHDAGLLAGGMDGIVLLGNDGTPPGRIAQSPALVLRRSRVDPERVFIGTRNGLRSIRRSSTGDWRDEGPVEGTTTEIRTIVENMRGEVWLGTPTTGVFRVTFAPGAPSERGAATVSSFFESHGLPKGHRWTRVLEGEGGEALFATQEGLYRFDHARQQFAAVPDFGTRFADGSFMLGSVASDAEGNLWLAGRRPDGVWLDQELGRAFRSANEGEARFETLPYKIADKIGEIEKFYPERGPGGEKAVWIGGTDGIVRVDADRLSQLTDAPPFAAVIRGATTGGNGAPPGGPHTITREPLPYAQNSVRFSFSANTYAIGANLRYQTRLAGFEQGGWSEWTERTSADYTNLPEGSYVFEVRARDVNGRVGTAASLPFEIAPPWHRTFTAYTAYALLVTGALFGIARWQLGRFARKQAKLESLIAARTAELRAREAELVSAKEVADTANRAKSAFLANMSHELRTPLNAILGYTQILLKDYGQSDRNRERLAVVDQSGNHLLAMINEVLDLSKIEAGKLTLNPDDFSLGDMISDICAAFRQRVAEKGLEFQCGCPTELARMVHGDAGKLRQVLFNLLGNAVKFTERGRVSLELTAAAPERVRFEVKDTGIGIAPSELRDIFLAFHQAAATRTTVQGTGLGLAISERLVHLLGGELQVESEVGKGSRFSFEIPLPAVAAVADGTDHAVRQREPLPATPIGFHAPARRLLIADDAPTNRNVLRELLEPLGFEIEEATNGAECLQRCAARRPDAILLDLQMPAVDGFEVARALRRNLGSAAPKIIAVSASVFEDARQQAIDAGCDDFLPKPFREEQLLEVLRKTLALEWTYPEGAVRQADTTDAAAGGDAELPPAAEIEAMLELSRRGDILGIKKRLTALASAEGGGYTTFVHGLEPFVASYQMNRIRDALLRVKEESEA</sequence>
<dbReference type="PRINTS" id="PR00344">
    <property type="entry name" value="BCTRLSENSOR"/>
</dbReference>
<evidence type="ECO:0000259" key="7">
    <source>
        <dbReference type="PROSITE" id="PS50110"/>
    </source>
</evidence>
<evidence type="ECO:0000256" key="1">
    <source>
        <dbReference type="ARBA" id="ARBA00000085"/>
    </source>
</evidence>
<dbReference type="Gene3D" id="2.130.10.10">
    <property type="entry name" value="YVTN repeat-like/Quinoprotein amine dehydrogenase"/>
    <property type="match status" value="2"/>
</dbReference>
<protein>
    <recommendedName>
        <fullName evidence="2">histidine kinase</fullName>
        <ecNumber evidence="2">2.7.13.3</ecNumber>
    </recommendedName>
</protein>
<dbReference type="InterPro" id="IPR036890">
    <property type="entry name" value="HATPase_C_sf"/>
</dbReference>
<organism evidence="8">
    <name type="scientific">uncultured Chthoniobacterales bacterium</name>
    <dbReference type="NCBI Taxonomy" id="1836801"/>
    <lineage>
        <taxon>Bacteria</taxon>
        <taxon>Pseudomonadati</taxon>
        <taxon>Verrucomicrobiota</taxon>
        <taxon>Spartobacteria</taxon>
        <taxon>Chthoniobacterales</taxon>
        <taxon>environmental samples</taxon>
    </lineage>
</organism>
<dbReference type="InterPro" id="IPR003661">
    <property type="entry name" value="HisK_dim/P_dom"/>
</dbReference>
<dbReference type="InterPro" id="IPR015943">
    <property type="entry name" value="WD40/YVTN_repeat-like_dom_sf"/>
</dbReference>
<dbReference type="SMART" id="SM00387">
    <property type="entry name" value="HATPase_c"/>
    <property type="match status" value="1"/>
</dbReference>
<dbReference type="Gene3D" id="3.40.50.2300">
    <property type="match status" value="1"/>
</dbReference>
<dbReference type="InterPro" id="IPR011006">
    <property type="entry name" value="CheY-like_superfamily"/>
</dbReference>
<feature type="modified residue" description="4-aspartylphosphate" evidence="5">
    <location>
        <position position="1153"/>
    </location>
</feature>
<keyword evidence="3 5" id="KW-0597">Phosphoprotein</keyword>
<dbReference type="SMART" id="SM00388">
    <property type="entry name" value="HisKA"/>
    <property type="match status" value="1"/>
</dbReference>
<dbReference type="InterPro" id="IPR001789">
    <property type="entry name" value="Sig_transdc_resp-reg_receiver"/>
</dbReference>
<dbReference type="SUPFAM" id="SSF52172">
    <property type="entry name" value="CheY-like"/>
    <property type="match status" value="1"/>
</dbReference>
<feature type="domain" description="Response regulatory" evidence="7">
    <location>
        <begin position="1104"/>
        <end position="1220"/>
    </location>
</feature>
<evidence type="ECO:0000259" key="6">
    <source>
        <dbReference type="PROSITE" id="PS50109"/>
    </source>
</evidence>
<dbReference type="InterPro" id="IPR003594">
    <property type="entry name" value="HATPase_dom"/>
</dbReference>
<dbReference type="Gene3D" id="2.60.40.10">
    <property type="entry name" value="Immunoglobulins"/>
    <property type="match status" value="1"/>
</dbReference>
<proteinExistence type="predicted"/>
<reference evidence="8" key="1">
    <citation type="submission" date="2020-02" db="EMBL/GenBank/DDBJ databases">
        <authorList>
            <person name="Meier V. D."/>
        </authorList>
    </citation>
    <scope>NUCLEOTIDE SEQUENCE</scope>
    <source>
        <strain evidence="8">AVDCRST_MAG42</strain>
    </source>
</reference>
<dbReference type="Gene3D" id="3.30.565.10">
    <property type="entry name" value="Histidine kinase-like ATPase, C-terminal domain"/>
    <property type="match status" value="1"/>
</dbReference>
<dbReference type="EMBL" id="CADCTA010000024">
    <property type="protein sequence ID" value="CAA9217426.1"/>
    <property type="molecule type" value="Genomic_DNA"/>
</dbReference>
<dbReference type="SMART" id="SM00448">
    <property type="entry name" value="REC"/>
    <property type="match status" value="1"/>
</dbReference>
<accession>A0A6J4HC42</accession>
<dbReference type="Pfam" id="PF07495">
    <property type="entry name" value="Y_Y_Y"/>
    <property type="match status" value="1"/>
</dbReference>
<evidence type="ECO:0000256" key="5">
    <source>
        <dbReference type="PROSITE-ProRule" id="PRU00169"/>
    </source>
</evidence>
<dbReference type="CDD" id="cd16922">
    <property type="entry name" value="HATPase_EvgS-ArcB-TorS-like"/>
    <property type="match status" value="1"/>
</dbReference>
<evidence type="ECO:0000256" key="4">
    <source>
        <dbReference type="ARBA" id="ARBA00023012"/>
    </source>
</evidence>
<dbReference type="InterPro" id="IPR011123">
    <property type="entry name" value="Y_Y_Y"/>
</dbReference>
<dbReference type="CDD" id="cd00082">
    <property type="entry name" value="HisKA"/>
    <property type="match status" value="1"/>
</dbReference>
<dbReference type="InterPro" id="IPR005467">
    <property type="entry name" value="His_kinase_dom"/>
</dbReference>
<dbReference type="PANTHER" id="PTHR45339:SF1">
    <property type="entry name" value="HYBRID SIGNAL TRANSDUCTION HISTIDINE KINASE J"/>
    <property type="match status" value="1"/>
</dbReference>
<name>A0A6J4HC42_9BACT</name>
<comment type="catalytic activity">
    <reaction evidence="1">
        <text>ATP + protein L-histidine = ADP + protein N-phospho-L-histidine.</text>
        <dbReference type="EC" id="2.7.13.3"/>
    </reaction>
</comment>
<evidence type="ECO:0000256" key="2">
    <source>
        <dbReference type="ARBA" id="ARBA00012438"/>
    </source>
</evidence>
<dbReference type="SUPFAM" id="SSF55874">
    <property type="entry name" value="ATPase domain of HSP90 chaperone/DNA topoisomerase II/histidine kinase"/>
    <property type="match status" value="1"/>
</dbReference>
<dbReference type="FunFam" id="3.30.565.10:FF:000010">
    <property type="entry name" value="Sensor histidine kinase RcsC"/>
    <property type="match status" value="1"/>
</dbReference>
<dbReference type="InterPro" id="IPR013783">
    <property type="entry name" value="Ig-like_fold"/>
</dbReference>
<evidence type="ECO:0000313" key="8">
    <source>
        <dbReference type="EMBL" id="CAA9217426.1"/>
    </source>
</evidence>
<keyword evidence="4" id="KW-0902">Two-component regulatory system</keyword>
<dbReference type="Pfam" id="PF02518">
    <property type="entry name" value="HATPase_c"/>
    <property type="match status" value="1"/>
</dbReference>
<dbReference type="PANTHER" id="PTHR45339">
    <property type="entry name" value="HYBRID SIGNAL TRANSDUCTION HISTIDINE KINASE J"/>
    <property type="match status" value="1"/>
</dbReference>
<feature type="domain" description="Histidine kinase" evidence="6">
    <location>
        <begin position="856"/>
        <end position="1073"/>
    </location>
</feature>
<dbReference type="InterPro" id="IPR004358">
    <property type="entry name" value="Sig_transdc_His_kin-like_C"/>
</dbReference>
<dbReference type="SUPFAM" id="SSF47384">
    <property type="entry name" value="Homodimeric domain of signal transducing histidine kinase"/>
    <property type="match status" value="1"/>
</dbReference>
<dbReference type="InterPro" id="IPR036097">
    <property type="entry name" value="HisK_dim/P_sf"/>
</dbReference>
<evidence type="ECO:0000256" key="3">
    <source>
        <dbReference type="ARBA" id="ARBA00022553"/>
    </source>
</evidence>